<evidence type="ECO:0000256" key="1">
    <source>
        <dbReference type="ARBA" id="ARBA00022737"/>
    </source>
</evidence>
<organism evidence="5 6">
    <name type="scientific">Vibrio hippocampi</name>
    <dbReference type="NCBI Taxonomy" id="654686"/>
    <lineage>
        <taxon>Bacteria</taxon>
        <taxon>Pseudomonadati</taxon>
        <taxon>Pseudomonadota</taxon>
        <taxon>Gammaproteobacteria</taxon>
        <taxon>Vibrionales</taxon>
        <taxon>Vibrionaceae</taxon>
        <taxon>Vibrio</taxon>
    </lineage>
</organism>
<protein>
    <recommendedName>
        <fullName evidence="2">Riboflavin synthase</fullName>
        <ecNumber evidence="2">2.5.1.9</ecNumber>
    </recommendedName>
</protein>
<dbReference type="CDD" id="cd00402">
    <property type="entry name" value="Riboflavin_synthase_like"/>
    <property type="match status" value="1"/>
</dbReference>
<dbReference type="PANTHER" id="PTHR21098">
    <property type="entry name" value="RIBOFLAVIN SYNTHASE ALPHA CHAIN"/>
    <property type="match status" value="1"/>
</dbReference>
<dbReference type="GO" id="GO:0004746">
    <property type="term" value="F:riboflavin synthase activity"/>
    <property type="evidence" value="ECO:0007669"/>
    <property type="project" value="UniProtKB-EC"/>
</dbReference>
<dbReference type="Proteomes" id="UP000838160">
    <property type="component" value="Unassembled WGS sequence"/>
</dbReference>
<dbReference type="RefSeq" id="WP_237484687.1">
    <property type="nucleotide sequence ID" value="NZ_CAKLCM010000002.1"/>
</dbReference>
<gene>
    <name evidence="5" type="primary">ribC</name>
    <name evidence="5" type="ORF">VHP8226_01761</name>
</gene>
<dbReference type="Pfam" id="PF00677">
    <property type="entry name" value="Lum_binding"/>
    <property type="match status" value="2"/>
</dbReference>
<dbReference type="InterPro" id="IPR026017">
    <property type="entry name" value="Lumazine-bd_dom"/>
</dbReference>
<feature type="repeat" description="Lumazine-binding" evidence="3">
    <location>
        <begin position="99"/>
        <end position="197"/>
    </location>
</feature>
<keyword evidence="1" id="KW-0677">Repeat</keyword>
<feature type="domain" description="Lumazine-binding" evidence="4">
    <location>
        <begin position="1"/>
        <end position="98"/>
    </location>
</feature>
<feature type="domain" description="Lumazine-binding" evidence="4">
    <location>
        <begin position="99"/>
        <end position="197"/>
    </location>
</feature>
<dbReference type="PANTHER" id="PTHR21098:SF0">
    <property type="entry name" value="RIBOFLAVIN SYNTHASE"/>
    <property type="match status" value="1"/>
</dbReference>
<dbReference type="InterPro" id="IPR023366">
    <property type="entry name" value="ATP_synth_asu-like_sf"/>
</dbReference>
<dbReference type="SUPFAM" id="SSF63380">
    <property type="entry name" value="Riboflavin synthase domain-like"/>
    <property type="match status" value="2"/>
</dbReference>
<evidence type="ECO:0000313" key="6">
    <source>
        <dbReference type="Proteomes" id="UP000838160"/>
    </source>
</evidence>
<sequence>MFTGIIQSVATIDTITDLNGIRTFEIEFEPGFCVDLEIGASVAVDGVCLTVTTIVSDTRVLFDVMLQSLNITTLSQFEAGQRINVERAAKDGAEIGGHPLSGHVDFNTSVRAIEQQGDNYRILFDLPPEWKPYVFPKGYIAINGASLTISEVNKQEAWFDVWLIPETRRMTTFGLKAEGSNVNIEIERGTQVIVDTVKETIAETLGPVLPLFEQFLAQQGLDVDDIGQLTTKGLTAQQQDHKK</sequence>
<dbReference type="Gene3D" id="2.40.30.20">
    <property type="match status" value="2"/>
</dbReference>
<accession>A0ABN8DHK7</accession>
<dbReference type="PROSITE" id="PS51177">
    <property type="entry name" value="LUMAZINE_BIND"/>
    <property type="match status" value="2"/>
</dbReference>
<dbReference type="PIRSF" id="PIRSF000498">
    <property type="entry name" value="Riboflavin_syn_A"/>
    <property type="match status" value="1"/>
</dbReference>
<proteinExistence type="predicted"/>
<evidence type="ECO:0000256" key="3">
    <source>
        <dbReference type="PROSITE-ProRule" id="PRU00524"/>
    </source>
</evidence>
<dbReference type="InterPro" id="IPR001783">
    <property type="entry name" value="Lumazine-bd"/>
</dbReference>
<evidence type="ECO:0000256" key="2">
    <source>
        <dbReference type="NCBIfam" id="TIGR00187"/>
    </source>
</evidence>
<reference evidence="5" key="1">
    <citation type="submission" date="2021-12" db="EMBL/GenBank/DDBJ databases">
        <authorList>
            <person name="Rodrigo-Torres L."/>
            <person name="Arahal R. D."/>
            <person name="Lucena T."/>
        </authorList>
    </citation>
    <scope>NUCLEOTIDE SEQUENCE</scope>
    <source>
        <strain evidence="5">CECT 8226</strain>
    </source>
</reference>
<comment type="caution">
    <text evidence="5">The sequence shown here is derived from an EMBL/GenBank/DDBJ whole genome shotgun (WGS) entry which is preliminary data.</text>
</comment>
<name>A0ABN8DHK7_9VIBR</name>
<dbReference type="NCBIfam" id="TIGR00187">
    <property type="entry name" value="ribE"/>
    <property type="match status" value="1"/>
</dbReference>
<keyword evidence="5" id="KW-0808">Transferase</keyword>
<feature type="repeat" description="Lumazine-binding" evidence="3">
    <location>
        <begin position="1"/>
        <end position="98"/>
    </location>
</feature>
<evidence type="ECO:0000259" key="4">
    <source>
        <dbReference type="PROSITE" id="PS51177"/>
    </source>
</evidence>
<dbReference type="EMBL" id="CAKLCM010000002">
    <property type="protein sequence ID" value="CAH0526357.1"/>
    <property type="molecule type" value="Genomic_DNA"/>
</dbReference>
<dbReference type="EC" id="2.5.1.9" evidence="2"/>
<dbReference type="NCBIfam" id="NF006767">
    <property type="entry name" value="PRK09289.1"/>
    <property type="match status" value="1"/>
</dbReference>
<keyword evidence="6" id="KW-1185">Reference proteome</keyword>
<dbReference type="InterPro" id="IPR017938">
    <property type="entry name" value="Riboflavin_synthase-like_b-brl"/>
</dbReference>
<evidence type="ECO:0000313" key="5">
    <source>
        <dbReference type="EMBL" id="CAH0526357.1"/>
    </source>
</evidence>
<dbReference type="NCBIfam" id="NF009566">
    <property type="entry name" value="PRK13020.1"/>
    <property type="match status" value="1"/>
</dbReference>